<organism evidence="1 2">
    <name type="scientific">Knipowitschia caucasica</name>
    <name type="common">Caucasian dwarf goby</name>
    <name type="synonym">Pomatoschistus caucasicus</name>
    <dbReference type="NCBI Taxonomy" id="637954"/>
    <lineage>
        <taxon>Eukaryota</taxon>
        <taxon>Metazoa</taxon>
        <taxon>Chordata</taxon>
        <taxon>Craniata</taxon>
        <taxon>Vertebrata</taxon>
        <taxon>Euteleostomi</taxon>
        <taxon>Actinopterygii</taxon>
        <taxon>Neopterygii</taxon>
        <taxon>Teleostei</taxon>
        <taxon>Neoteleostei</taxon>
        <taxon>Acanthomorphata</taxon>
        <taxon>Gobiaria</taxon>
        <taxon>Gobiiformes</taxon>
        <taxon>Gobioidei</taxon>
        <taxon>Gobiidae</taxon>
        <taxon>Gobiinae</taxon>
        <taxon>Knipowitschia</taxon>
    </lineage>
</organism>
<dbReference type="PANTHER" id="PTHR46270:SF2">
    <property type="entry name" value="TIR DOMAIN-CONTAINING PROTEIN"/>
    <property type="match status" value="1"/>
</dbReference>
<evidence type="ECO:0000313" key="2">
    <source>
        <dbReference type="Proteomes" id="UP001497482"/>
    </source>
</evidence>
<name>A0AAV2LKT5_KNICA</name>
<dbReference type="Proteomes" id="UP001497482">
    <property type="component" value="Chromosome 3"/>
</dbReference>
<gene>
    <name evidence="1" type="ORF">KC01_LOCUS29046</name>
</gene>
<evidence type="ECO:0000313" key="1">
    <source>
        <dbReference type="EMBL" id="CAL1600993.1"/>
    </source>
</evidence>
<protein>
    <submittedName>
        <fullName evidence="1">Uncharacterized protein</fullName>
    </submittedName>
</protein>
<dbReference type="PANTHER" id="PTHR46270">
    <property type="entry name" value="ARMADILLO-TYPE FOLD-RELATED"/>
    <property type="match status" value="1"/>
</dbReference>
<accession>A0AAV2LKT5</accession>
<keyword evidence="2" id="KW-1185">Reference proteome</keyword>
<sequence>MAAGVEQAVVVCPFLTPAYQASRSCKKELSYADTREVAIVPVMLAHNWEPSEWLGLVTAGLLNAATDEERLELCLQALQSELMFTVGDLITAEQPEEEAPERAREVNKKPARAFCHALTALYICDTADPLPESNLERTTMELSDLTASHCHWEELKGLGCKFYRNVHTKRYISFDPIAEQVLSVCGQSEEDEWLLLVDQSDQSPRRAVIIKNKNSGRFLAVKGRGLVGLESYTDECKWFLD</sequence>
<proteinExistence type="predicted"/>
<dbReference type="EMBL" id="OZ035825">
    <property type="protein sequence ID" value="CAL1600993.1"/>
    <property type="molecule type" value="Genomic_DNA"/>
</dbReference>
<reference evidence="1 2" key="1">
    <citation type="submission" date="2024-04" db="EMBL/GenBank/DDBJ databases">
        <authorList>
            <person name="Waldvogel A.-M."/>
            <person name="Schoenle A."/>
        </authorList>
    </citation>
    <scope>NUCLEOTIDE SEQUENCE [LARGE SCALE GENOMIC DNA]</scope>
</reference>
<dbReference type="AlphaFoldDB" id="A0AAV2LKT5"/>